<sequence length="44" mass="5571">MLKRVGKVFFVFYFEHFGFKIAKNIYFFWFYEYSMFDKIAYLTS</sequence>
<proteinExistence type="predicted"/>
<reference evidence="1 2" key="1">
    <citation type="submission" date="2018-06" db="EMBL/GenBank/DDBJ databases">
        <authorList>
            <consortium name="Pathogen Informatics"/>
            <person name="Doyle S."/>
        </authorList>
    </citation>
    <scope>NUCLEOTIDE SEQUENCE [LARGE SCALE GENOMIC DNA]</scope>
    <source>
        <strain evidence="1 2">NCTC11179</strain>
    </source>
</reference>
<keyword evidence="2" id="KW-1185">Reference proteome</keyword>
<dbReference type="Proteomes" id="UP000255024">
    <property type="component" value="Unassembled WGS sequence"/>
</dbReference>
<name>A0A378U1A1_MYROD</name>
<accession>A0A378U1A1</accession>
<dbReference type="AlphaFoldDB" id="A0A378U1A1"/>
<gene>
    <name evidence="1" type="ORF">NCTC11179_02477</name>
</gene>
<organism evidence="1 2">
    <name type="scientific">Myroides odoratus</name>
    <name type="common">Flavobacterium odoratum</name>
    <dbReference type="NCBI Taxonomy" id="256"/>
    <lineage>
        <taxon>Bacteria</taxon>
        <taxon>Pseudomonadati</taxon>
        <taxon>Bacteroidota</taxon>
        <taxon>Flavobacteriia</taxon>
        <taxon>Flavobacteriales</taxon>
        <taxon>Flavobacteriaceae</taxon>
        <taxon>Myroides</taxon>
    </lineage>
</organism>
<evidence type="ECO:0000313" key="1">
    <source>
        <dbReference type="EMBL" id="STZ68988.1"/>
    </source>
</evidence>
<dbReference type="EMBL" id="UGQL01000002">
    <property type="protein sequence ID" value="STZ68988.1"/>
    <property type="molecule type" value="Genomic_DNA"/>
</dbReference>
<evidence type="ECO:0000313" key="2">
    <source>
        <dbReference type="Proteomes" id="UP000255024"/>
    </source>
</evidence>
<protein>
    <submittedName>
        <fullName evidence="1">Uncharacterized protein</fullName>
    </submittedName>
</protein>